<dbReference type="PANTHER" id="PTHR34406">
    <property type="entry name" value="PROTEIN YCEI"/>
    <property type="match status" value="1"/>
</dbReference>
<name>A0A1A3ND96_MYCAS</name>
<dbReference type="InterPro" id="IPR007372">
    <property type="entry name" value="Lipid/polyisoprenoid-bd_YceI"/>
</dbReference>
<feature type="domain" description="Lipid/polyisoprenoid-binding YceI-like" evidence="2">
    <location>
        <begin position="16"/>
        <end position="174"/>
    </location>
</feature>
<dbReference type="OrthoDB" id="9811006at2"/>
<dbReference type="RefSeq" id="WP_065036473.1">
    <property type="nucleotide sequence ID" value="NZ_LZLR01000148.1"/>
</dbReference>
<gene>
    <name evidence="3" type="ORF">A5635_26095</name>
</gene>
<evidence type="ECO:0000259" key="2">
    <source>
        <dbReference type="SMART" id="SM00867"/>
    </source>
</evidence>
<dbReference type="SMART" id="SM00867">
    <property type="entry name" value="YceI"/>
    <property type="match status" value="1"/>
</dbReference>
<comment type="similarity">
    <text evidence="1">Belongs to the UPF0312 family.</text>
</comment>
<dbReference type="Pfam" id="PF04264">
    <property type="entry name" value="YceI"/>
    <property type="match status" value="1"/>
</dbReference>
<accession>A0A1A3ND96</accession>
<dbReference type="InterPro" id="IPR036761">
    <property type="entry name" value="TTHA0802/YceI-like_sf"/>
</dbReference>
<dbReference type="Gene3D" id="2.40.128.110">
    <property type="entry name" value="Lipid/polyisoprenoid-binding, YceI-like"/>
    <property type="match status" value="1"/>
</dbReference>
<dbReference type="Proteomes" id="UP000093819">
    <property type="component" value="Unassembled WGS sequence"/>
</dbReference>
<dbReference type="AlphaFoldDB" id="A0A1A3ND96"/>
<reference evidence="4" key="1">
    <citation type="submission" date="2016-06" db="EMBL/GenBank/DDBJ databases">
        <authorList>
            <person name="Sutton G."/>
            <person name="Brinkac L."/>
            <person name="Sanka R."/>
            <person name="Adams M."/>
            <person name="Lau E."/>
            <person name="Garcia-Basteiro A."/>
            <person name="Lopez-Varela E."/>
            <person name="Palencia S."/>
        </authorList>
    </citation>
    <scope>NUCLEOTIDE SEQUENCE [LARGE SCALE GENOMIC DNA]</scope>
    <source>
        <strain evidence="4">1245335.1</strain>
    </source>
</reference>
<dbReference type="PANTHER" id="PTHR34406:SF1">
    <property type="entry name" value="PROTEIN YCEI"/>
    <property type="match status" value="1"/>
</dbReference>
<organism evidence="3 4">
    <name type="scientific">Mycobacterium asiaticum</name>
    <dbReference type="NCBI Taxonomy" id="1790"/>
    <lineage>
        <taxon>Bacteria</taxon>
        <taxon>Bacillati</taxon>
        <taxon>Actinomycetota</taxon>
        <taxon>Actinomycetes</taxon>
        <taxon>Mycobacteriales</taxon>
        <taxon>Mycobacteriaceae</taxon>
        <taxon>Mycobacterium</taxon>
    </lineage>
</organism>
<dbReference type="EMBL" id="LZLR01000148">
    <property type="protein sequence ID" value="OBK19761.1"/>
    <property type="molecule type" value="Genomic_DNA"/>
</dbReference>
<evidence type="ECO:0000313" key="4">
    <source>
        <dbReference type="Proteomes" id="UP000093819"/>
    </source>
</evidence>
<comment type="caution">
    <text evidence="3">The sequence shown here is derived from an EMBL/GenBank/DDBJ whole genome shotgun (WGS) entry which is preliminary data.</text>
</comment>
<evidence type="ECO:0000313" key="3">
    <source>
        <dbReference type="EMBL" id="OBK19761.1"/>
    </source>
</evidence>
<proteinExistence type="inferred from homology"/>
<dbReference type="SUPFAM" id="SSF101874">
    <property type="entry name" value="YceI-like"/>
    <property type="match status" value="1"/>
</dbReference>
<sequence length="180" mass="19479">MTTLETLLTDPETSGAWAMVPDSSKIEFKTKNLWGVWPVKGRFTKFSGEGNLGDNGAVTGHIDIDVASLNTGIEKRDGHLRSPDFFDVERFPQIAVAVSGLQLGTGREAELQTGFTIKGITEPVRLPVTITELADGSVRISGTTQIKRSRFNLDWNKLGVMSDTVTVSAEAVFVQSTHAA</sequence>
<protein>
    <recommendedName>
        <fullName evidence="2">Lipid/polyisoprenoid-binding YceI-like domain-containing protein</fullName>
    </recommendedName>
</protein>
<evidence type="ECO:0000256" key="1">
    <source>
        <dbReference type="ARBA" id="ARBA00008812"/>
    </source>
</evidence>